<dbReference type="OrthoDB" id="1933455at2759"/>
<protein>
    <submittedName>
        <fullName evidence="10">Macrophage erythroblast attacher</fullName>
    </submittedName>
</protein>
<dbReference type="InterPro" id="IPR013083">
    <property type="entry name" value="Znf_RING/FYVE/PHD"/>
</dbReference>
<name>Q23TY9_TETTS</name>
<dbReference type="STRING" id="312017.Q23TY9"/>
<evidence type="ECO:0000256" key="5">
    <source>
        <dbReference type="ARBA" id="ARBA00022833"/>
    </source>
</evidence>
<dbReference type="InParanoid" id="Q23TY9"/>
<dbReference type="GO" id="GO:0008270">
    <property type="term" value="F:zinc ion binding"/>
    <property type="evidence" value="ECO:0007669"/>
    <property type="project" value="UniProtKB-KW"/>
</dbReference>
<dbReference type="GO" id="GO:0061630">
    <property type="term" value="F:ubiquitin protein ligase activity"/>
    <property type="evidence" value="ECO:0007669"/>
    <property type="project" value="InterPro"/>
</dbReference>
<dbReference type="InterPro" id="IPR024964">
    <property type="entry name" value="CTLH/CRA"/>
</dbReference>
<gene>
    <name evidence="10" type="ORF">TTHERM_00961980</name>
</gene>
<dbReference type="CDD" id="cd16659">
    <property type="entry name" value="RING-Ubox_Emp"/>
    <property type="match status" value="1"/>
</dbReference>
<dbReference type="RefSeq" id="XP_001020237.2">
    <property type="nucleotide sequence ID" value="XM_001020237.3"/>
</dbReference>
<keyword evidence="11" id="KW-1185">Reference proteome</keyword>
<keyword evidence="4 6" id="KW-0863">Zinc-finger</keyword>
<dbReference type="AlphaFoldDB" id="Q23TY9"/>
<dbReference type="GO" id="GO:0034657">
    <property type="term" value="C:GID complex"/>
    <property type="evidence" value="ECO:0007669"/>
    <property type="project" value="TreeGrafter"/>
</dbReference>
<dbReference type="KEGG" id="tet:TTHERM_00961980"/>
<dbReference type="PANTHER" id="PTHR12170:SF2">
    <property type="entry name" value="E3 UBIQUITIN-PROTEIN TRANSFERASE MAEA"/>
    <property type="match status" value="1"/>
</dbReference>
<dbReference type="GO" id="GO:0005634">
    <property type="term" value="C:nucleus"/>
    <property type="evidence" value="ECO:0007669"/>
    <property type="project" value="TreeGrafter"/>
</dbReference>
<feature type="zinc finger region" description="RING-Gid-type" evidence="6">
    <location>
        <begin position="306"/>
        <end position="373"/>
    </location>
</feature>
<accession>Q23TY9</accession>
<dbReference type="GO" id="GO:0005737">
    <property type="term" value="C:cytoplasm"/>
    <property type="evidence" value="ECO:0007669"/>
    <property type="project" value="UniProtKB-SubCell"/>
</dbReference>
<evidence type="ECO:0000256" key="7">
    <source>
        <dbReference type="SAM" id="Coils"/>
    </source>
</evidence>
<dbReference type="SMART" id="SM00668">
    <property type="entry name" value="CTLH"/>
    <property type="match status" value="1"/>
</dbReference>
<feature type="domain" description="CTLH" evidence="8">
    <location>
        <begin position="156"/>
        <end position="208"/>
    </location>
</feature>
<dbReference type="PROSITE" id="PS51867">
    <property type="entry name" value="ZF_RING_GID"/>
    <property type="match status" value="1"/>
</dbReference>
<dbReference type="InterPro" id="IPR013144">
    <property type="entry name" value="CRA_dom"/>
</dbReference>
<evidence type="ECO:0000256" key="6">
    <source>
        <dbReference type="PROSITE-ProRule" id="PRU01215"/>
    </source>
</evidence>
<evidence type="ECO:0000259" key="8">
    <source>
        <dbReference type="PROSITE" id="PS50897"/>
    </source>
</evidence>
<dbReference type="FunCoup" id="Q23TY9">
    <property type="interactions" value="253"/>
</dbReference>
<comment type="subcellular location">
    <subcellularLocation>
        <location evidence="1">Cytoplasm</location>
    </subcellularLocation>
</comment>
<reference evidence="11" key="1">
    <citation type="journal article" date="2006" name="PLoS Biol.">
        <title>Macronuclear genome sequence of the ciliate Tetrahymena thermophila, a model eukaryote.</title>
        <authorList>
            <person name="Eisen J.A."/>
            <person name="Coyne R.S."/>
            <person name="Wu M."/>
            <person name="Wu D."/>
            <person name="Thiagarajan M."/>
            <person name="Wortman J.R."/>
            <person name="Badger J.H."/>
            <person name="Ren Q."/>
            <person name="Amedeo P."/>
            <person name="Jones K.M."/>
            <person name="Tallon L.J."/>
            <person name="Delcher A.L."/>
            <person name="Salzberg S.L."/>
            <person name="Silva J.C."/>
            <person name="Haas B.J."/>
            <person name="Majoros W.H."/>
            <person name="Farzad M."/>
            <person name="Carlton J.M."/>
            <person name="Smith R.K. Jr."/>
            <person name="Garg J."/>
            <person name="Pearlman R.E."/>
            <person name="Karrer K.M."/>
            <person name="Sun L."/>
            <person name="Manning G."/>
            <person name="Elde N.C."/>
            <person name="Turkewitz A.P."/>
            <person name="Asai D.J."/>
            <person name="Wilkes D.E."/>
            <person name="Wang Y."/>
            <person name="Cai H."/>
            <person name="Collins K."/>
            <person name="Stewart B.A."/>
            <person name="Lee S.R."/>
            <person name="Wilamowska K."/>
            <person name="Weinberg Z."/>
            <person name="Ruzzo W.L."/>
            <person name="Wloga D."/>
            <person name="Gaertig J."/>
            <person name="Frankel J."/>
            <person name="Tsao C.-C."/>
            <person name="Gorovsky M.A."/>
            <person name="Keeling P.J."/>
            <person name="Waller R.F."/>
            <person name="Patron N.J."/>
            <person name="Cherry J.M."/>
            <person name="Stover N.A."/>
            <person name="Krieger C.J."/>
            <person name="del Toro C."/>
            <person name="Ryder H.F."/>
            <person name="Williamson S.C."/>
            <person name="Barbeau R.A."/>
            <person name="Hamilton E.P."/>
            <person name="Orias E."/>
        </authorList>
    </citation>
    <scope>NUCLEOTIDE SEQUENCE [LARGE SCALE GENOMIC DNA]</scope>
    <source>
        <strain evidence="11">SB210</strain>
    </source>
</reference>
<evidence type="ECO:0000256" key="2">
    <source>
        <dbReference type="ARBA" id="ARBA00022490"/>
    </source>
</evidence>
<dbReference type="GeneID" id="7828964"/>
<evidence type="ECO:0000313" key="10">
    <source>
        <dbReference type="EMBL" id="EAR99992.2"/>
    </source>
</evidence>
<dbReference type="HOGENOM" id="CLU_027445_0_1_1"/>
<evidence type="ECO:0000256" key="4">
    <source>
        <dbReference type="ARBA" id="ARBA00022771"/>
    </source>
</evidence>
<proteinExistence type="predicted"/>
<dbReference type="PROSITE" id="PS50897">
    <property type="entry name" value="CTLH"/>
    <property type="match status" value="1"/>
</dbReference>
<organism evidence="10 11">
    <name type="scientific">Tetrahymena thermophila (strain SB210)</name>
    <dbReference type="NCBI Taxonomy" id="312017"/>
    <lineage>
        <taxon>Eukaryota</taxon>
        <taxon>Sar</taxon>
        <taxon>Alveolata</taxon>
        <taxon>Ciliophora</taxon>
        <taxon>Intramacronucleata</taxon>
        <taxon>Oligohymenophorea</taxon>
        <taxon>Hymenostomatida</taxon>
        <taxon>Tetrahymenina</taxon>
        <taxon>Tetrahymenidae</taxon>
        <taxon>Tetrahymena</taxon>
    </lineage>
</organism>
<dbReference type="SUPFAM" id="SSF57850">
    <property type="entry name" value="RING/U-box"/>
    <property type="match status" value="1"/>
</dbReference>
<sequence length="388" mass="45870">MINADIQTVEYSFIKIPYESAVRSFKQQRKSIEKEISSILNSIIQLKKQENFDKGQVEIQIESLILRLKELKKQLSNDQKENNKIYDSCTKRIEHLKSITPNVKESQLDYHNLRTKRLIVEELTRNGNVQVAKKLCSSYQIEDYCQMEINLIDLQNQIIKDLTGQQTQSAMEWCKENSSKLQKLKNDFEFKLIQQRFIQLLKQKKNIEAIQYLRKYSEKYAKTQQGEINKICMCITYEKKQDMDEKYKKYFDDKRWDDLVLQFKNLCFDIYGIPSNSQFSTTLRAGISCLKTLNCTNKKYQYPYKCPVCSPYINEMVGNIPFTHKVTSSLICRITGDVMDEHNPPYITKDNEVFSERGIEKMKQDKQKICPITKKEINWDDCKKIFLS</sequence>
<dbReference type="PANTHER" id="PTHR12170">
    <property type="entry name" value="MACROPHAGE ERYTHROBLAST ATTACHER-RELATED"/>
    <property type="match status" value="1"/>
</dbReference>
<dbReference type="InterPro" id="IPR006595">
    <property type="entry name" value="CTLH_C"/>
</dbReference>
<dbReference type="SMART" id="SM00757">
    <property type="entry name" value="CRA"/>
    <property type="match status" value="1"/>
</dbReference>
<evidence type="ECO:0000256" key="1">
    <source>
        <dbReference type="ARBA" id="ARBA00004496"/>
    </source>
</evidence>
<dbReference type="Pfam" id="PF10607">
    <property type="entry name" value="CTLH"/>
    <property type="match status" value="1"/>
</dbReference>
<dbReference type="OMA" id="YFDDKRW"/>
<keyword evidence="5" id="KW-0862">Zinc</keyword>
<dbReference type="InterPro" id="IPR045098">
    <property type="entry name" value="Fyv10_fam"/>
</dbReference>
<evidence type="ECO:0000256" key="3">
    <source>
        <dbReference type="ARBA" id="ARBA00022723"/>
    </source>
</evidence>
<evidence type="ECO:0000313" key="11">
    <source>
        <dbReference type="Proteomes" id="UP000009168"/>
    </source>
</evidence>
<keyword evidence="2" id="KW-0963">Cytoplasm</keyword>
<dbReference type="InterPro" id="IPR044063">
    <property type="entry name" value="ZF_RING_GID"/>
</dbReference>
<dbReference type="EMBL" id="GG662632">
    <property type="protein sequence ID" value="EAR99992.2"/>
    <property type="molecule type" value="Genomic_DNA"/>
</dbReference>
<feature type="coiled-coil region" evidence="7">
    <location>
        <begin position="29"/>
        <end position="88"/>
    </location>
</feature>
<feature type="domain" description="RING-Gid-type" evidence="9">
    <location>
        <begin position="306"/>
        <end position="373"/>
    </location>
</feature>
<keyword evidence="7" id="KW-0175">Coiled coil</keyword>
<dbReference type="GO" id="GO:0043161">
    <property type="term" value="P:proteasome-mediated ubiquitin-dependent protein catabolic process"/>
    <property type="evidence" value="ECO:0007669"/>
    <property type="project" value="InterPro"/>
</dbReference>
<evidence type="ECO:0000259" key="9">
    <source>
        <dbReference type="PROSITE" id="PS51867"/>
    </source>
</evidence>
<dbReference type="Gene3D" id="3.30.40.10">
    <property type="entry name" value="Zinc/RING finger domain, C3HC4 (zinc finger)"/>
    <property type="match status" value="1"/>
</dbReference>
<dbReference type="Proteomes" id="UP000009168">
    <property type="component" value="Unassembled WGS sequence"/>
</dbReference>
<dbReference type="eggNOG" id="KOG0396">
    <property type="taxonomic scope" value="Eukaryota"/>
</dbReference>
<keyword evidence="3" id="KW-0479">Metal-binding</keyword>